<keyword evidence="2 4" id="KW-0067">ATP-binding</keyword>
<dbReference type="InterPro" id="IPR003439">
    <property type="entry name" value="ABC_transporter-like_ATP-bd"/>
</dbReference>
<keyword evidence="4" id="KW-0762">Sugar transport</keyword>
<dbReference type="EMBL" id="BLRZ01000486">
    <property type="protein sequence ID" value="GFP31661.1"/>
    <property type="molecule type" value="Genomic_DNA"/>
</dbReference>
<evidence type="ECO:0000313" key="5">
    <source>
        <dbReference type="Proteomes" id="UP000588083"/>
    </source>
</evidence>
<evidence type="ECO:0000256" key="1">
    <source>
        <dbReference type="ARBA" id="ARBA00022741"/>
    </source>
</evidence>
<sequence>ELLTTLRHMATEGHTVIFITHKLEEVMAISDQVTVLRQGKVVATLKTGQTDERELARLMVGHEMLFRLDKKPAQPGQTILQVEGLHVLGDKGLPAVKDVSLNVAAGEIVGIAGVAGNGQRELAEALVGLRPVLAGRVLLGGQEVTHSPPRLRIEQGICYVPGERLTGLIPNMSVAEN</sequence>
<protein>
    <submittedName>
        <fullName evidence="4">Simple sugar transport system ATP-binding protein</fullName>
    </submittedName>
</protein>
<reference evidence="4 5" key="1">
    <citation type="journal article" date="2020" name="Front. Microbiol.">
        <title>Single-cell genomics of novel Actinobacteria with the Wood-Ljungdahl pathway discovered in a serpentinizing system.</title>
        <authorList>
            <person name="Merino N."/>
            <person name="Kawai M."/>
            <person name="Boyd E.S."/>
            <person name="Colman D.R."/>
            <person name="McGlynn S.E."/>
            <person name="Nealson K.H."/>
            <person name="Kurokawa K."/>
            <person name="Hongoh Y."/>
        </authorList>
    </citation>
    <scope>NUCLEOTIDE SEQUENCE [LARGE SCALE GENOMIC DNA]</scope>
    <source>
        <strain evidence="4 5">S34</strain>
    </source>
</reference>
<dbReference type="Pfam" id="PF00005">
    <property type="entry name" value="ABC_tran"/>
    <property type="match status" value="1"/>
</dbReference>
<dbReference type="Proteomes" id="UP000588083">
    <property type="component" value="Unassembled WGS sequence"/>
</dbReference>
<accession>A0A6V8PLE7</accession>
<keyword evidence="5" id="KW-1185">Reference proteome</keyword>
<dbReference type="PANTHER" id="PTHR43790:SF4">
    <property type="entry name" value="GUANOSINE IMPORT ATP-BINDING PROTEIN NUPO"/>
    <property type="match status" value="1"/>
</dbReference>
<dbReference type="InterPro" id="IPR027417">
    <property type="entry name" value="P-loop_NTPase"/>
</dbReference>
<dbReference type="InterPro" id="IPR050107">
    <property type="entry name" value="ABC_carbohydrate_import_ATPase"/>
</dbReference>
<dbReference type="AlphaFoldDB" id="A0A6V8PLE7"/>
<dbReference type="Gene3D" id="3.40.50.300">
    <property type="entry name" value="P-loop containing nucleotide triphosphate hydrolases"/>
    <property type="match status" value="2"/>
</dbReference>
<dbReference type="PANTHER" id="PTHR43790">
    <property type="entry name" value="CARBOHYDRATE TRANSPORT ATP-BINDING PROTEIN MG119-RELATED"/>
    <property type="match status" value="1"/>
</dbReference>
<feature type="non-terminal residue" evidence="4">
    <location>
        <position position="1"/>
    </location>
</feature>
<name>A0A6V8PLE7_9ACTN</name>
<comment type="caution">
    <text evidence="4">The sequence shown here is derived from an EMBL/GenBank/DDBJ whole genome shotgun (WGS) entry which is preliminary data.</text>
</comment>
<feature type="domain" description="ABC transporter" evidence="3">
    <location>
        <begin position="96"/>
        <end position="177"/>
    </location>
</feature>
<dbReference type="GO" id="GO:0016887">
    <property type="term" value="F:ATP hydrolysis activity"/>
    <property type="evidence" value="ECO:0007669"/>
    <property type="project" value="InterPro"/>
</dbReference>
<feature type="non-terminal residue" evidence="4">
    <location>
        <position position="177"/>
    </location>
</feature>
<gene>
    <name evidence="4" type="ORF">HKBW3S34_02582</name>
</gene>
<keyword evidence="1" id="KW-0547">Nucleotide-binding</keyword>
<dbReference type="SUPFAM" id="SSF52540">
    <property type="entry name" value="P-loop containing nucleoside triphosphate hydrolases"/>
    <property type="match status" value="2"/>
</dbReference>
<keyword evidence="4" id="KW-0813">Transport</keyword>
<evidence type="ECO:0000256" key="2">
    <source>
        <dbReference type="ARBA" id="ARBA00022840"/>
    </source>
</evidence>
<evidence type="ECO:0000259" key="3">
    <source>
        <dbReference type="Pfam" id="PF00005"/>
    </source>
</evidence>
<dbReference type="GO" id="GO:0005524">
    <property type="term" value="F:ATP binding"/>
    <property type="evidence" value="ECO:0007669"/>
    <property type="project" value="UniProtKB-KW"/>
</dbReference>
<organism evidence="4 5">
    <name type="scientific">Candidatus Hakubella thermalkaliphila</name>
    <dbReference type="NCBI Taxonomy" id="2754717"/>
    <lineage>
        <taxon>Bacteria</taxon>
        <taxon>Bacillati</taxon>
        <taxon>Actinomycetota</taxon>
        <taxon>Actinomycetota incertae sedis</taxon>
        <taxon>Candidatus Hakubellales</taxon>
        <taxon>Candidatus Hakubellaceae</taxon>
        <taxon>Candidatus Hakubella</taxon>
    </lineage>
</organism>
<proteinExistence type="predicted"/>
<evidence type="ECO:0000313" key="4">
    <source>
        <dbReference type="EMBL" id="GFP31661.1"/>
    </source>
</evidence>